<gene>
    <name evidence="1" type="ORF">THAOC_29275</name>
</gene>
<organism evidence="1 2">
    <name type="scientific">Thalassiosira oceanica</name>
    <name type="common">Marine diatom</name>
    <dbReference type="NCBI Taxonomy" id="159749"/>
    <lineage>
        <taxon>Eukaryota</taxon>
        <taxon>Sar</taxon>
        <taxon>Stramenopiles</taxon>
        <taxon>Ochrophyta</taxon>
        <taxon>Bacillariophyta</taxon>
        <taxon>Coscinodiscophyceae</taxon>
        <taxon>Thalassiosirophycidae</taxon>
        <taxon>Thalassiosirales</taxon>
        <taxon>Thalassiosiraceae</taxon>
        <taxon>Thalassiosira</taxon>
    </lineage>
</organism>
<feature type="non-terminal residue" evidence="1">
    <location>
        <position position="1"/>
    </location>
</feature>
<comment type="caution">
    <text evidence="1">The sequence shown here is derived from an EMBL/GenBank/DDBJ whole genome shotgun (WGS) entry which is preliminary data.</text>
</comment>
<protein>
    <submittedName>
        <fullName evidence="1">Uncharacterized protein</fullName>
    </submittedName>
</protein>
<proteinExistence type="predicted"/>
<dbReference type="eggNOG" id="KOG3773">
    <property type="taxonomic scope" value="Eukaryota"/>
</dbReference>
<reference evidence="1 2" key="1">
    <citation type="journal article" date="2012" name="Genome Biol.">
        <title>Genome and low-iron response of an oceanic diatom adapted to chronic iron limitation.</title>
        <authorList>
            <person name="Lommer M."/>
            <person name="Specht M."/>
            <person name="Roy A.S."/>
            <person name="Kraemer L."/>
            <person name="Andreson R."/>
            <person name="Gutowska M.A."/>
            <person name="Wolf J."/>
            <person name="Bergner S.V."/>
            <person name="Schilhabel M.B."/>
            <person name="Klostermeier U.C."/>
            <person name="Beiko R.G."/>
            <person name="Rosenstiel P."/>
            <person name="Hippler M."/>
            <person name="Laroche J."/>
        </authorList>
    </citation>
    <scope>NUCLEOTIDE SEQUENCE [LARGE SCALE GENOMIC DNA]</scope>
    <source>
        <strain evidence="1 2">CCMP1005</strain>
    </source>
</reference>
<evidence type="ECO:0000313" key="2">
    <source>
        <dbReference type="Proteomes" id="UP000266841"/>
    </source>
</evidence>
<evidence type="ECO:0000313" key="1">
    <source>
        <dbReference type="EMBL" id="EJK51544.1"/>
    </source>
</evidence>
<keyword evidence="2" id="KW-1185">Reference proteome</keyword>
<name>K0RGX0_THAOC</name>
<accession>K0RGX0</accession>
<sequence>VRRKRDDSFPSVIVDGFFNVPRERFGCPDFDQLSLDEGSANKAPMIERTITVACLPHDTIGLTCSEDHNIISPAVDMDDKAGQLTRLLKYATQPSPRKELEALYEQGWQDAEIWHRKEEARERKFLDRLRNDGSLELN</sequence>
<dbReference type="Proteomes" id="UP000266841">
    <property type="component" value="Unassembled WGS sequence"/>
</dbReference>
<dbReference type="AlphaFoldDB" id="K0RGX0"/>
<dbReference type="EMBL" id="AGNL01041467">
    <property type="protein sequence ID" value="EJK51544.1"/>
    <property type="molecule type" value="Genomic_DNA"/>
</dbReference>
<dbReference type="OrthoDB" id="197155at2759"/>